<dbReference type="CDD" id="cd06222">
    <property type="entry name" value="RNase_H_like"/>
    <property type="match status" value="1"/>
</dbReference>
<dbReference type="Pfam" id="PF03140">
    <property type="entry name" value="DUF247"/>
    <property type="match status" value="1"/>
</dbReference>
<dbReference type="AlphaFoldDB" id="A0AAW2CJ95"/>
<evidence type="ECO:0000313" key="3">
    <source>
        <dbReference type="Proteomes" id="UP001459277"/>
    </source>
</evidence>
<dbReference type="Gene3D" id="3.30.420.10">
    <property type="entry name" value="Ribonuclease H-like superfamily/Ribonuclease H"/>
    <property type="match status" value="1"/>
</dbReference>
<dbReference type="GO" id="GO:0003676">
    <property type="term" value="F:nucleic acid binding"/>
    <property type="evidence" value="ECO:0007669"/>
    <property type="project" value="InterPro"/>
</dbReference>
<dbReference type="EMBL" id="JAZDWU010000007">
    <property type="protein sequence ID" value="KAK9997274.1"/>
    <property type="molecule type" value="Genomic_DNA"/>
</dbReference>
<dbReference type="Pfam" id="PF13456">
    <property type="entry name" value="RVT_3"/>
    <property type="match status" value="1"/>
</dbReference>
<dbReference type="InterPro" id="IPR044730">
    <property type="entry name" value="RNase_H-like_dom_plant"/>
</dbReference>
<organism evidence="2 3">
    <name type="scientific">Lithocarpus litseifolius</name>
    <dbReference type="NCBI Taxonomy" id="425828"/>
    <lineage>
        <taxon>Eukaryota</taxon>
        <taxon>Viridiplantae</taxon>
        <taxon>Streptophyta</taxon>
        <taxon>Embryophyta</taxon>
        <taxon>Tracheophyta</taxon>
        <taxon>Spermatophyta</taxon>
        <taxon>Magnoliopsida</taxon>
        <taxon>eudicotyledons</taxon>
        <taxon>Gunneridae</taxon>
        <taxon>Pentapetalae</taxon>
        <taxon>rosids</taxon>
        <taxon>fabids</taxon>
        <taxon>Fagales</taxon>
        <taxon>Fagaceae</taxon>
        <taxon>Lithocarpus</taxon>
    </lineage>
</organism>
<dbReference type="PANTHER" id="PTHR31170:SF9">
    <property type="entry name" value="PROTEIN, PUTATIVE (DUF247)-RELATED"/>
    <property type="match status" value="1"/>
</dbReference>
<evidence type="ECO:0000259" key="1">
    <source>
        <dbReference type="Pfam" id="PF13456"/>
    </source>
</evidence>
<dbReference type="InterPro" id="IPR004158">
    <property type="entry name" value="DUF247_pln"/>
</dbReference>
<comment type="caution">
    <text evidence="2">The sequence shown here is derived from an EMBL/GenBank/DDBJ whole genome shotgun (WGS) entry which is preliminary data.</text>
</comment>
<accession>A0AAW2CJ95</accession>
<reference evidence="2 3" key="1">
    <citation type="submission" date="2024-01" db="EMBL/GenBank/DDBJ databases">
        <title>A telomere-to-telomere, gap-free genome of sweet tea (Lithocarpus litseifolius).</title>
        <authorList>
            <person name="Zhou J."/>
        </authorList>
    </citation>
    <scope>NUCLEOTIDE SEQUENCE [LARGE SCALE GENOMIC DNA]</scope>
    <source>
        <strain evidence="2">Zhou-2022a</strain>
        <tissue evidence="2">Leaf</tissue>
    </source>
</reference>
<keyword evidence="3" id="KW-1185">Reference proteome</keyword>
<proteinExistence type="predicted"/>
<dbReference type="InterPro" id="IPR002156">
    <property type="entry name" value="RNaseH_domain"/>
</dbReference>
<dbReference type="PANTHER" id="PTHR31170">
    <property type="entry name" value="BNAC04G53230D PROTEIN"/>
    <property type="match status" value="1"/>
</dbReference>
<sequence>MILVDASFILELLVRNSKGLTSDDLLAVEPRAAAVSLDLLLFENQLPFFVIEKLYQLASPSLIDANPCPSNYNCLLKLYINYFSGSSTIEFIQPLPNVKIEYFTDLLRTYQLPPPGEQPKRHRQPIKHLYSATQLHEAGVKFEAEFQTPYILFELGRVLAFMVEQASLPNSMTAVEAIVASRAVTFAKEIGLNSIVLDGDSLKNDKVSLIDYSHLIEEAKDVAEMYNNVGTQPGVPRPPVNAANAPPNPFGNAFYGAGSGLIRGGLGAYGEKILGLSYEYVQSNISEEPIVRGQAFFHQSLLLQTASILYVTSLCLQENIPNDAEAIAALRTITFAPDLGFSNVIVEGDSETVIKAFKSEESFASFGHLVSTVKLIVESFNQISFSHTEQWLIIIYRHSCCILLVITYKEKGFEGDNEEAIKA</sequence>
<name>A0AAW2CJ95_9ROSI</name>
<gene>
    <name evidence="2" type="ORF">SO802_021960</name>
</gene>
<protein>
    <recommendedName>
        <fullName evidence="1">RNase H type-1 domain-containing protein</fullName>
    </recommendedName>
</protein>
<dbReference type="InterPro" id="IPR036397">
    <property type="entry name" value="RNaseH_sf"/>
</dbReference>
<dbReference type="GO" id="GO:0004523">
    <property type="term" value="F:RNA-DNA hybrid ribonuclease activity"/>
    <property type="evidence" value="ECO:0007669"/>
    <property type="project" value="InterPro"/>
</dbReference>
<dbReference type="Proteomes" id="UP001459277">
    <property type="component" value="Unassembled WGS sequence"/>
</dbReference>
<evidence type="ECO:0000313" key="2">
    <source>
        <dbReference type="EMBL" id="KAK9997274.1"/>
    </source>
</evidence>
<feature type="domain" description="RNase H type-1" evidence="1">
    <location>
        <begin position="317"/>
        <end position="388"/>
    </location>
</feature>